<feature type="transmembrane region" description="Helical" evidence="1">
    <location>
        <begin position="358"/>
        <end position="386"/>
    </location>
</feature>
<comment type="caution">
    <text evidence="2">The sequence shown here is derived from an EMBL/GenBank/DDBJ whole genome shotgun (WGS) entry which is preliminary data.</text>
</comment>
<dbReference type="OrthoDB" id="378815at2157"/>
<reference evidence="2 3" key="1">
    <citation type="submission" date="2018-06" db="EMBL/GenBank/DDBJ databases">
        <title>Halonotius sp. F13-13 a new haloarchaeeon isolated from a solar saltern from Isla Cristina, Huelva, Spain.</title>
        <authorList>
            <person name="Duran-Viseras A."/>
            <person name="Sanchez-Porro C."/>
            <person name="Ventosa A."/>
        </authorList>
    </citation>
    <scope>NUCLEOTIDE SEQUENCE [LARGE SCALE GENOMIC DNA]</scope>
    <source>
        <strain evidence="2 3">CECT 7525</strain>
    </source>
</reference>
<evidence type="ECO:0000256" key="1">
    <source>
        <dbReference type="SAM" id="Phobius"/>
    </source>
</evidence>
<feature type="transmembrane region" description="Helical" evidence="1">
    <location>
        <begin position="407"/>
        <end position="438"/>
    </location>
</feature>
<feature type="transmembrane region" description="Helical" evidence="1">
    <location>
        <begin position="458"/>
        <end position="479"/>
    </location>
</feature>
<keyword evidence="1" id="KW-0812">Transmembrane</keyword>
<feature type="transmembrane region" description="Helical" evidence="1">
    <location>
        <begin position="314"/>
        <end position="338"/>
    </location>
</feature>
<dbReference type="AlphaFoldDB" id="A0A3A6Q7A7"/>
<feature type="transmembrane region" description="Helical" evidence="1">
    <location>
        <begin position="65"/>
        <end position="87"/>
    </location>
</feature>
<feature type="transmembrane region" description="Helical" evidence="1">
    <location>
        <begin position="189"/>
        <end position="217"/>
    </location>
</feature>
<proteinExistence type="predicted"/>
<accession>A0A3A6Q7A7</accession>
<feature type="transmembrane region" description="Helical" evidence="1">
    <location>
        <begin position="148"/>
        <end position="169"/>
    </location>
</feature>
<organism evidence="2 3">
    <name type="scientific">Halonotius pteroides</name>
    <dbReference type="NCBI Taxonomy" id="268735"/>
    <lineage>
        <taxon>Archaea</taxon>
        <taxon>Methanobacteriati</taxon>
        <taxon>Methanobacteriota</taxon>
        <taxon>Stenosarchaea group</taxon>
        <taxon>Halobacteria</taxon>
        <taxon>Halobacteriales</taxon>
        <taxon>Haloferacaceae</taxon>
        <taxon>Halonotius</taxon>
    </lineage>
</organism>
<keyword evidence="1" id="KW-0472">Membrane</keyword>
<dbReference type="EMBL" id="QMDW01000009">
    <property type="protein sequence ID" value="RJX49709.1"/>
    <property type="molecule type" value="Genomic_DNA"/>
</dbReference>
<feature type="transmembrane region" description="Helical" evidence="1">
    <location>
        <begin position="286"/>
        <end position="307"/>
    </location>
</feature>
<gene>
    <name evidence="2" type="ORF">DP106_08185</name>
</gene>
<evidence type="ECO:0000313" key="2">
    <source>
        <dbReference type="EMBL" id="RJX49709.1"/>
    </source>
</evidence>
<feature type="transmembrane region" description="Helical" evidence="1">
    <location>
        <begin position="12"/>
        <end position="33"/>
    </location>
</feature>
<evidence type="ECO:0000313" key="3">
    <source>
        <dbReference type="Proteomes" id="UP000281564"/>
    </source>
</evidence>
<name>A0A3A6Q7A7_9EURY</name>
<keyword evidence="3" id="KW-1185">Reference proteome</keyword>
<dbReference type="RefSeq" id="WP_120084614.1">
    <property type="nucleotide sequence ID" value="NZ_QMDW01000009.1"/>
</dbReference>
<feature type="transmembrane region" description="Helical" evidence="1">
    <location>
        <begin position="39"/>
        <end position="58"/>
    </location>
</feature>
<feature type="transmembrane region" description="Helical" evidence="1">
    <location>
        <begin position="238"/>
        <end position="266"/>
    </location>
</feature>
<sequence>MLRGRLSIPEPNVTRSTAALIALAVAVGIWLLTTVVGRTLPALVAGCSGVTVGALTILRDTETPVGLAITALLLPIGGGSVVAAVVLPVRVLVPVPVDAILATIPTAIGLFGLVGAAWLAGFGVLGLFNTTVGSGSVADMWVVNNKAAVGPGIIFAGILVGRFDALRQVPSVGFDSLGITSALLAPRNAAVAMITFLVLCSFVIAGVQLILAAAPIVQLTPQTSQARVEAGVKQLSQLLNGSLWVIVLLTVVGIVAVVSSVDITAIAGRYPTLFGLFAAPGLRRMLLVAFGGAVLIAAVFGGVQLVTGRIASTVGWFVPGLLAGATTGALAVVGTPAVSMLHTRVPAAVSPVVEQLTIALTPAGVIAGGIVIGMSLLTVIFGVVILGSGINYFPVETAGSAMAATGLAIGAIAIGIFGASGLTVFALVGLSVFVWDIGDRGATTWAELQTESPPQIELIHTLSAAIVTIVGIAVAWVLYATVLGNVVSAGGTVLAMLAAMLSVVVILAAIQG</sequence>
<dbReference type="Proteomes" id="UP000281564">
    <property type="component" value="Unassembled WGS sequence"/>
</dbReference>
<protein>
    <submittedName>
        <fullName evidence="2">Uncharacterized protein</fullName>
    </submittedName>
</protein>
<keyword evidence="1" id="KW-1133">Transmembrane helix</keyword>
<feature type="transmembrane region" description="Helical" evidence="1">
    <location>
        <begin position="486"/>
        <end position="510"/>
    </location>
</feature>
<feature type="transmembrane region" description="Helical" evidence="1">
    <location>
        <begin position="99"/>
        <end position="128"/>
    </location>
</feature>